<dbReference type="PANTHER" id="PTHR33332">
    <property type="entry name" value="REVERSE TRANSCRIPTASE DOMAIN-CONTAINING PROTEIN"/>
    <property type="match status" value="1"/>
</dbReference>
<name>A0A2I0U6H6_LIMLA</name>
<evidence type="ECO:0008006" key="3">
    <source>
        <dbReference type="Google" id="ProtNLM"/>
    </source>
</evidence>
<sequence length="314" mass="35797">MHRYRLGEVWLESHLAEKDLGALIDKRLNMSQQCAQVAKKANIVLACIRNSVTTRSREMIVPLYSALVLERVQRRATKLVKDLENKSYEERLKELGLFSLRKRRLRGDLIALYNYLKGHCREVGAGLFSQVISDRTRRNGFKLQQDRGIECTLSKFVDATKLSGAIDMPEGRDAIQRDLDKLEEWAHVNFMKSNKAKCKVLHLGEGNTQYQYRLGKGWIESCLAEKDLGILVNEKLDTSWQCALAAREADCNRSVVEGFDSPSLLSFHETPPGILCPALEPSAQERHGPVGVVQRRATKMVRGLEHFSYEERLR</sequence>
<reference evidence="2" key="2">
    <citation type="submission" date="2017-12" db="EMBL/GenBank/DDBJ databases">
        <title>Genome sequence of the Bar-tailed Godwit (Limosa lapponica baueri).</title>
        <authorList>
            <person name="Lima N.C.B."/>
            <person name="Parody-Merino A.M."/>
            <person name="Battley P.F."/>
            <person name="Fidler A.E."/>
            <person name="Prosdocimi F."/>
        </authorList>
    </citation>
    <scope>NUCLEOTIDE SEQUENCE [LARGE SCALE GENOMIC DNA]</scope>
</reference>
<organism evidence="1 2">
    <name type="scientific">Limosa lapponica baueri</name>
    <dbReference type="NCBI Taxonomy" id="1758121"/>
    <lineage>
        <taxon>Eukaryota</taxon>
        <taxon>Metazoa</taxon>
        <taxon>Chordata</taxon>
        <taxon>Craniata</taxon>
        <taxon>Vertebrata</taxon>
        <taxon>Euteleostomi</taxon>
        <taxon>Archelosauria</taxon>
        <taxon>Archosauria</taxon>
        <taxon>Dinosauria</taxon>
        <taxon>Saurischia</taxon>
        <taxon>Theropoda</taxon>
        <taxon>Coelurosauria</taxon>
        <taxon>Aves</taxon>
        <taxon>Neognathae</taxon>
        <taxon>Neoaves</taxon>
        <taxon>Charadriiformes</taxon>
        <taxon>Scolopacidae</taxon>
        <taxon>Limosa</taxon>
    </lineage>
</organism>
<dbReference type="Proteomes" id="UP000233556">
    <property type="component" value="Unassembled WGS sequence"/>
</dbReference>
<gene>
    <name evidence="1" type="ORF">llap_8052</name>
</gene>
<evidence type="ECO:0000313" key="1">
    <source>
        <dbReference type="EMBL" id="PKU41645.1"/>
    </source>
</evidence>
<reference evidence="2" key="1">
    <citation type="submission" date="2017-11" db="EMBL/GenBank/DDBJ databases">
        <authorList>
            <person name="Lima N.C."/>
            <person name="Parody-Merino A.M."/>
            <person name="Battley P.F."/>
            <person name="Fidler A.E."/>
            <person name="Prosdocimi F."/>
        </authorList>
    </citation>
    <scope>NUCLEOTIDE SEQUENCE [LARGE SCALE GENOMIC DNA]</scope>
</reference>
<evidence type="ECO:0000313" key="2">
    <source>
        <dbReference type="Proteomes" id="UP000233556"/>
    </source>
</evidence>
<keyword evidence="2" id="KW-1185">Reference proteome</keyword>
<dbReference type="EMBL" id="KZ506092">
    <property type="protein sequence ID" value="PKU41645.1"/>
    <property type="molecule type" value="Genomic_DNA"/>
</dbReference>
<accession>A0A2I0U6H6</accession>
<dbReference type="OrthoDB" id="258495at2759"/>
<protein>
    <recommendedName>
        <fullName evidence="3">Rna-directed dna polymerase from mobile element jockey-like</fullName>
    </recommendedName>
</protein>
<proteinExistence type="predicted"/>
<dbReference type="AlphaFoldDB" id="A0A2I0U6H6"/>